<keyword evidence="1" id="KW-0812">Transmembrane</keyword>
<proteinExistence type="predicted"/>
<dbReference type="EMBL" id="JBHSDJ010000105">
    <property type="protein sequence ID" value="MFC4247891.1"/>
    <property type="molecule type" value="Genomic_DNA"/>
</dbReference>
<evidence type="ECO:0000313" key="3">
    <source>
        <dbReference type="Proteomes" id="UP001595821"/>
    </source>
</evidence>
<feature type="transmembrane region" description="Helical" evidence="1">
    <location>
        <begin position="295"/>
        <end position="316"/>
    </location>
</feature>
<feature type="transmembrane region" description="Helical" evidence="1">
    <location>
        <begin position="6"/>
        <end position="24"/>
    </location>
</feature>
<feature type="transmembrane region" description="Helical" evidence="1">
    <location>
        <begin position="354"/>
        <end position="372"/>
    </location>
</feature>
<dbReference type="AlphaFoldDB" id="A0ABD5P1P2"/>
<reference evidence="2 3" key="1">
    <citation type="journal article" date="2014" name="Int. J. Syst. Evol. Microbiol.">
        <title>Complete genome sequence of Corynebacterium casei LMG S-19264T (=DSM 44701T), isolated from a smear-ripened cheese.</title>
        <authorList>
            <consortium name="US DOE Joint Genome Institute (JGI-PGF)"/>
            <person name="Walter F."/>
            <person name="Albersmeier A."/>
            <person name="Kalinowski J."/>
            <person name="Ruckert C."/>
        </authorList>
    </citation>
    <scope>NUCLEOTIDE SEQUENCE [LARGE SCALE GENOMIC DNA]</scope>
    <source>
        <strain evidence="2 3">IBRC-M 10912</strain>
    </source>
</reference>
<sequence length="410" mass="47451">MTGGSVISPVLILVIIFGVYWIYFHIFTQKRLEKRLIKSVLYSALSLLLAATVVLFEGLAVWLAIIVVFSTFWNKLRSTQYTGDYPVIDANIEQEVFNFASKSIDNIKYLTTFLMVLCGFKIAITLISGDFIYYHNLLTLSRYLIKGLLIQKQYLIESIILYIWISLPQITSAILGVYSLQFWIVEMRRLNYYYSNNGKSAHVSLPLNMAPVLPVSYMGFWIGLQIPSGPYNPYLIVRKLYSTTQIIQFVEVFLWLIISIFPIHAIYWRIKPFVDEFRGGRSRIRRERDSESYNYNYMVFGFVIQIVVVVLLQFFYPSQPFSIIFGKQGNLILLILVPLTILSTTITSLLSKNIFSPLIFWTLSMIFLYYYSIRFGNSIGAVFVFLSVTFISIYSLDKYIDEGCMTNTPM</sequence>
<feature type="transmembrane region" description="Helical" evidence="1">
    <location>
        <begin position="159"/>
        <end position="184"/>
    </location>
</feature>
<protein>
    <recommendedName>
        <fullName evidence="4">Oligosaccharide repeat unit polymerase</fullName>
    </recommendedName>
</protein>
<feature type="transmembrane region" description="Helical" evidence="1">
    <location>
        <begin position="246"/>
        <end position="268"/>
    </location>
</feature>
<feature type="transmembrane region" description="Helical" evidence="1">
    <location>
        <begin position="205"/>
        <end position="226"/>
    </location>
</feature>
<keyword evidence="1" id="KW-0472">Membrane</keyword>
<accession>A0ABD5P1P2</accession>
<evidence type="ECO:0008006" key="4">
    <source>
        <dbReference type="Google" id="ProtNLM"/>
    </source>
</evidence>
<feature type="transmembrane region" description="Helical" evidence="1">
    <location>
        <begin position="109"/>
        <end position="134"/>
    </location>
</feature>
<feature type="transmembrane region" description="Helical" evidence="1">
    <location>
        <begin position="378"/>
        <end position="396"/>
    </location>
</feature>
<name>A0ABD5P1P2_9EURY</name>
<evidence type="ECO:0000313" key="2">
    <source>
        <dbReference type="EMBL" id="MFC4247891.1"/>
    </source>
</evidence>
<feature type="transmembrane region" description="Helical" evidence="1">
    <location>
        <begin position="322"/>
        <end position="342"/>
    </location>
</feature>
<keyword evidence="1" id="KW-1133">Transmembrane helix</keyword>
<evidence type="ECO:0000256" key="1">
    <source>
        <dbReference type="SAM" id="Phobius"/>
    </source>
</evidence>
<organism evidence="2 3">
    <name type="scientific">Natribaculum luteum</name>
    <dbReference type="NCBI Taxonomy" id="1586232"/>
    <lineage>
        <taxon>Archaea</taxon>
        <taxon>Methanobacteriati</taxon>
        <taxon>Methanobacteriota</taxon>
        <taxon>Stenosarchaea group</taxon>
        <taxon>Halobacteria</taxon>
        <taxon>Halobacteriales</taxon>
        <taxon>Natrialbaceae</taxon>
        <taxon>Natribaculum</taxon>
    </lineage>
</organism>
<dbReference type="Proteomes" id="UP001595821">
    <property type="component" value="Unassembled WGS sequence"/>
</dbReference>
<comment type="caution">
    <text evidence="2">The sequence shown here is derived from an EMBL/GenBank/DDBJ whole genome shotgun (WGS) entry which is preliminary data.</text>
</comment>
<gene>
    <name evidence="2" type="ORF">ACFOZ7_13200</name>
</gene>